<dbReference type="GeneID" id="92935672"/>
<keyword evidence="2" id="KW-1185">Reference proteome</keyword>
<dbReference type="KEGG" id="bav:BAV1135"/>
<organism evidence="1 2">
    <name type="scientific">Bordetella avium (strain 197N)</name>
    <dbReference type="NCBI Taxonomy" id="360910"/>
    <lineage>
        <taxon>Bacteria</taxon>
        <taxon>Pseudomonadati</taxon>
        <taxon>Pseudomonadota</taxon>
        <taxon>Betaproteobacteria</taxon>
        <taxon>Burkholderiales</taxon>
        <taxon>Alcaligenaceae</taxon>
        <taxon>Bordetella</taxon>
    </lineage>
</organism>
<dbReference type="HOGENOM" id="CLU_2614974_0_0_4"/>
<dbReference type="OrthoDB" id="8642032at2"/>
<protein>
    <submittedName>
        <fullName evidence="1">Uncharacterized protein</fullName>
    </submittedName>
</protein>
<reference evidence="1 2" key="1">
    <citation type="journal article" date="2006" name="J. Bacteriol.">
        <title>Comparison of the genome sequence of the poultry pathogen Bordetella avium with those of B. bronchiseptica, B. pertussis, and B. parapertussis reveals extensive diversity in surface structures associated with host interaction.</title>
        <authorList>
            <person name="Sebaihia M."/>
            <person name="Preston A."/>
            <person name="Maskell D.J."/>
            <person name="Kuzmiak H."/>
            <person name="Connell T.D."/>
            <person name="King N.D."/>
            <person name="Orndorff P.E."/>
            <person name="Miyamoto D.M."/>
            <person name="Thomson N.R."/>
            <person name="Harris D."/>
            <person name="Goble A."/>
            <person name="Lord A."/>
            <person name="Murphy L."/>
            <person name="Quail M.A."/>
            <person name="Rutter S."/>
            <person name="Squares R."/>
            <person name="Squares S."/>
            <person name="Woodward J."/>
            <person name="Parkhill J."/>
            <person name="Temple L.M."/>
        </authorList>
    </citation>
    <scope>NUCLEOTIDE SEQUENCE [LARGE SCALE GENOMIC DNA]</scope>
    <source>
        <strain evidence="1 2">197N</strain>
    </source>
</reference>
<dbReference type="STRING" id="360910.BAV1135"/>
<dbReference type="AlphaFoldDB" id="Q2KWX3"/>
<name>Q2KWX3_BORA1</name>
<gene>
    <name evidence="1" type="ordered locus">BAV1135</name>
</gene>
<dbReference type="RefSeq" id="WP_012416818.1">
    <property type="nucleotide sequence ID" value="NC_010645.1"/>
</dbReference>
<dbReference type="Proteomes" id="UP000001977">
    <property type="component" value="Chromosome"/>
</dbReference>
<evidence type="ECO:0000313" key="2">
    <source>
        <dbReference type="Proteomes" id="UP000001977"/>
    </source>
</evidence>
<evidence type="ECO:0000313" key="1">
    <source>
        <dbReference type="EMBL" id="CAJ48744.1"/>
    </source>
</evidence>
<accession>Q2KWX3</accession>
<dbReference type="EMBL" id="AM167904">
    <property type="protein sequence ID" value="CAJ48744.1"/>
    <property type="molecule type" value="Genomic_DNA"/>
</dbReference>
<sequence length="78" mass="8308">MSSPFSDPGIPTLTQQIEPEITAPVGMASDIVLRALLQAELEQAIEQAASQAAADMRARLEAEVPGIVDRALQRLRPG</sequence>
<proteinExistence type="predicted"/>